<evidence type="ECO:0000256" key="3">
    <source>
        <dbReference type="ARBA" id="ARBA00023040"/>
    </source>
</evidence>
<dbReference type="EMBL" id="RCHS01001810">
    <property type="protein sequence ID" value="RMX51191.1"/>
    <property type="molecule type" value="Genomic_DNA"/>
</dbReference>
<evidence type="ECO:0000256" key="2">
    <source>
        <dbReference type="ARBA" id="ARBA00022475"/>
    </source>
</evidence>
<evidence type="ECO:0000313" key="9">
    <source>
        <dbReference type="EMBL" id="RMX51191.1"/>
    </source>
</evidence>
<dbReference type="Gene3D" id="1.10.1220.70">
    <property type="match status" value="1"/>
</dbReference>
<evidence type="ECO:0000256" key="8">
    <source>
        <dbReference type="SAM" id="Phobius"/>
    </source>
</evidence>
<feature type="region of interest" description="Disordered" evidence="7">
    <location>
        <begin position="145"/>
        <end position="179"/>
    </location>
</feature>
<sequence length="201" mass="22512">MNWSNTTIPSPASTRAHPWFVVFCVEAFIVVCGNLITILAFVSSKSSRKTYLGEEMSFWNIHWGLALDITLFGLDVLLGFASLTTLTVISLERVYAALVPVVLHYGNSFVNPLVYSLRMPEFRSSVVRIFCTSYRQRKGAASCQRSVTEDVQSTSRSPRCKTQKDELSTPTKSKNTTVTWRKGNPQEVSVLLTDLGDTEKF</sequence>
<keyword evidence="2" id="KW-1003">Cell membrane</keyword>
<keyword evidence="3" id="KW-0297">G-protein coupled receptor</keyword>
<evidence type="ECO:0000256" key="7">
    <source>
        <dbReference type="SAM" id="MobiDB-lite"/>
    </source>
</evidence>
<dbReference type="PANTHER" id="PTHR24246:SF27">
    <property type="entry name" value="ADENOSINE RECEPTOR, ISOFORM A"/>
    <property type="match status" value="1"/>
</dbReference>
<keyword evidence="8" id="KW-1133">Transmembrane helix</keyword>
<feature type="transmembrane region" description="Helical" evidence="8">
    <location>
        <begin position="20"/>
        <end position="42"/>
    </location>
</feature>
<feature type="compositionally biased region" description="Polar residues" evidence="7">
    <location>
        <begin position="168"/>
        <end position="179"/>
    </location>
</feature>
<evidence type="ECO:0000256" key="1">
    <source>
        <dbReference type="ARBA" id="ARBA00004651"/>
    </source>
</evidence>
<gene>
    <name evidence="9" type="ORF">pdam_00004039</name>
</gene>
<dbReference type="GO" id="GO:0004930">
    <property type="term" value="F:G protein-coupled receptor activity"/>
    <property type="evidence" value="ECO:0007669"/>
    <property type="project" value="UniProtKB-KW"/>
</dbReference>
<evidence type="ECO:0000313" key="10">
    <source>
        <dbReference type="Proteomes" id="UP000275408"/>
    </source>
</evidence>
<organism evidence="9 10">
    <name type="scientific">Pocillopora damicornis</name>
    <name type="common">Cauliflower coral</name>
    <name type="synonym">Millepora damicornis</name>
    <dbReference type="NCBI Taxonomy" id="46731"/>
    <lineage>
        <taxon>Eukaryota</taxon>
        <taxon>Metazoa</taxon>
        <taxon>Cnidaria</taxon>
        <taxon>Anthozoa</taxon>
        <taxon>Hexacorallia</taxon>
        <taxon>Scleractinia</taxon>
        <taxon>Astrocoeniina</taxon>
        <taxon>Pocilloporidae</taxon>
        <taxon>Pocillopora</taxon>
    </lineage>
</organism>
<comment type="subcellular location">
    <subcellularLocation>
        <location evidence="1">Cell membrane</location>
        <topology evidence="1">Multi-pass membrane protein</topology>
    </subcellularLocation>
</comment>
<keyword evidence="4" id="KW-0675">Receptor</keyword>
<keyword evidence="8" id="KW-0472">Membrane</keyword>
<dbReference type="Gene3D" id="1.20.1070.10">
    <property type="entry name" value="Rhodopsin 7-helix transmembrane proteins"/>
    <property type="match status" value="1"/>
</dbReference>
<evidence type="ECO:0000256" key="6">
    <source>
        <dbReference type="ARBA" id="ARBA00023224"/>
    </source>
</evidence>
<feature type="transmembrane region" description="Helical" evidence="8">
    <location>
        <begin position="63"/>
        <end position="89"/>
    </location>
</feature>
<dbReference type="CDD" id="cd00637">
    <property type="entry name" value="7tm_classA_rhodopsin-like"/>
    <property type="match status" value="1"/>
</dbReference>
<comment type="caution">
    <text evidence="9">The sequence shown here is derived from an EMBL/GenBank/DDBJ whole genome shotgun (WGS) entry which is preliminary data.</text>
</comment>
<dbReference type="AlphaFoldDB" id="A0A3M6UC14"/>
<dbReference type="GO" id="GO:0005886">
    <property type="term" value="C:plasma membrane"/>
    <property type="evidence" value="ECO:0007669"/>
    <property type="project" value="UniProtKB-SubCell"/>
</dbReference>
<dbReference type="Proteomes" id="UP000275408">
    <property type="component" value="Unassembled WGS sequence"/>
</dbReference>
<keyword evidence="8" id="KW-0812">Transmembrane</keyword>
<keyword evidence="5" id="KW-0325">Glycoprotein</keyword>
<evidence type="ECO:0000256" key="5">
    <source>
        <dbReference type="ARBA" id="ARBA00023180"/>
    </source>
</evidence>
<keyword evidence="6" id="KW-0807">Transducer</keyword>
<proteinExistence type="predicted"/>
<protein>
    <recommendedName>
        <fullName evidence="11">G-protein coupled receptors family 1 profile domain-containing protein</fullName>
    </recommendedName>
</protein>
<dbReference type="PANTHER" id="PTHR24246">
    <property type="entry name" value="OLFACTORY RECEPTOR AND ADENOSINE RECEPTOR"/>
    <property type="match status" value="1"/>
</dbReference>
<reference evidence="9 10" key="1">
    <citation type="journal article" date="2018" name="Sci. Rep.">
        <title>Comparative analysis of the Pocillopora damicornis genome highlights role of immune system in coral evolution.</title>
        <authorList>
            <person name="Cunning R."/>
            <person name="Bay R.A."/>
            <person name="Gillette P."/>
            <person name="Baker A.C."/>
            <person name="Traylor-Knowles N."/>
        </authorList>
    </citation>
    <scope>NUCLEOTIDE SEQUENCE [LARGE SCALE GENOMIC DNA]</scope>
    <source>
        <strain evidence="9">RSMAS</strain>
        <tissue evidence="9">Whole animal</tissue>
    </source>
</reference>
<feature type="compositionally biased region" description="Polar residues" evidence="7">
    <location>
        <begin position="145"/>
        <end position="157"/>
    </location>
</feature>
<name>A0A3M6UC14_POCDA</name>
<evidence type="ECO:0000256" key="4">
    <source>
        <dbReference type="ARBA" id="ARBA00023170"/>
    </source>
</evidence>
<dbReference type="SUPFAM" id="SSF81321">
    <property type="entry name" value="Family A G protein-coupled receptor-like"/>
    <property type="match status" value="2"/>
</dbReference>
<dbReference type="OrthoDB" id="5985178at2759"/>
<evidence type="ECO:0008006" key="11">
    <source>
        <dbReference type="Google" id="ProtNLM"/>
    </source>
</evidence>
<accession>A0A3M6UC14</accession>
<keyword evidence="10" id="KW-1185">Reference proteome</keyword>